<dbReference type="AlphaFoldDB" id="A0A9W7SJR4"/>
<sequence length="995" mass="108932">MSPDDPPGRRPTGPSVPGGMSRARSEDAAPTETEAARVRPIFPDDLVALKADHRQLGVVERTHAEVDTHEPYPERAEGGSIAHDQDISKRAFRQFLKDGIPPKGTALVRWESQDAAQLIEEVKLQLLDRALLMGDVVKRGVRDAMSGVVINTFTKCTLQPPYDISYRETTRLKGMLPPTKVTAARHQTCRRGKPPQIIDVPACELQYSDTPSVEDIAVYKDWVGTIVEARYAITLRLGDNCVVEISDDLAELADGSEDTFSVGDIAMTKKGALRNGRWIFGQYNPNTHPIGTVVATRLVLADVAWLQRRIGSINDHEPPHALERDELESNDFTIYDKTRRPLRCTAGDDAKTLSNSEIDVQLGLRVKFRDLAGACVKYDKLSRIDRIETLGYDMNVFDVVSFHTEVTVQWQDLSITKENSIDLIPDALIEDEHAAWPSEVAHSLDVKPVPGMENVEAPSKVGVIQSVNATDRMARIAWCQDASVLYSSVEDEGIGVKPLVSSNIGYPTGGEEEVSLYDLEAPAALNVRRGDIVLLANLCRDGEGEGEGGGAPGPEAREWLGEIVDTRLDGRLVLRLGAANHTKDVVVRREHVIVAIRSDGTGGQDGWAGASEEEVGDEEWPEYDEWGNLLLPPSFYDQEDMNVDGELEAEATYEDEDGHQLDRDDVETGDWESADEEGDVSMSDAVPEHPPPTSTSATPPADSKPHERDSTPPPASSSEEPPQYQILETDVPPSHAFASQPPTTSPQHLKRTQKEHQILQKPGALPPGVYVRTWESRLDLLRVLIIGARGTPYRFAPFIIDLYLPSTFPTSPPSAFFHSWPGDAGLGGVGRVNPNLYEDGKICLSLLGTWDGNPGESWNAGVSTLLQVLVSVVGLVLVERPYFNEAGYEHLIGLESARRPSALYSERVFLRARSFLLTAVGRVMRDGEAAWGLEGLGEVVGSAYLRGGLLREAITDVEAVLEASDGVAEPDGLGVLSRGACVPLVRILERMRAMR</sequence>
<comment type="caution">
    <text evidence="5">The sequence shown here is derived from an EMBL/GenBank/DDBJ whole genome shotgun (WGS) entry which is preliminary data.</text>
</comment>
<accession>A0A9W7SJR4</accession>
<dbReference type="GO" id="GO:0016874">
    <property type="term" value="F:ligase activity"/>
    <property type="evidence" value="ECO:0007669"/>
    <property type="project" value="UniProtKB-KW"/>
</dbReference>
<dbReference type="EMBL" id="RIBY02002378">
    <property type="protein sequence ID" value="KAH9817747.1"/>
    <property type="molecule type" value="Genomic_DNA"/>
</dbReference>
<dbReference type="PANTHER" id="PTHR46116">
    <property type="entry name" value="(E3-INDEPENDENT) E2 UBIQUITIN-CONJUGATING ENZYME"/>
    <property type="match status" value="1"/>
</dbReference>
<dbReference type="OrthoDB" id="47801at2759"/>
<protein>
    <submittedName>
        <fullName evidence="5">E2/E3 hybrid ubiquitin-protein ligase UBE2O</fullName>
    </submittedName>
</protein>
<keyword evidence="2" id="KW-0833">Ubl conjugation pathway</keyword>
<dbReference type="Pfam" id="PF00179">
    <property type="entry name" value="UQ_con"/>
    <property type="match status" value="1"/>
</dbReference>
<proteinExistence type="predicted"/>
<keyword evidence="6" id="KW-1185">Reference proteome</keyword>
<dbReference type="Proteomes" id="UP001138500">
    <property type="component" value="Unassembled WGS sequence"/>
</dbReference>
<dbReference type="Pfam" id="PF23046">
    <property type="entry name" value="tSH3-B_UBE2O"/>
    <property type="match status" value="1"/>
</dbReference>
<gene>
    <name evidence="5" type="ORF">Tdes44962_MAKER05456</name>
</gene>
<evidence type="ECO:0000313" key="5">
    <source>
        <dbReference type="EMBL" id="KAH9817747.1"/>
    </source>
</evidence>
<dbReference type="SMART" id="SM00212">
    <property type="entry name" value="UBCc"/>
    <property type="match status" value="1"/>
</dbReference>
<evidence type="ECO:0000259" key="4">
    <source>
        <dbReference type="PROSITE" id="PS50127"/>
    </source>
</evidence>
<dbReference type="PANTHER" id="PTHR46116:SF15">
    <property type="entry name" value="(E3-INDEPENDENT) E2 UBIQUITIN-CONJUGATING ENZYME"/>
    <property type="match status" value="1"/>
</dbReference>
<feature type="compositionally biased region" description="Acidic residues" evidence="3">
    <location>
        <begin position="664"/>
        <end position="679"/>
    </location>
</feature>
<feature type="region of interest" description="Disordered" evidence="3">
    <location>
        <begin position="1"/>
        <end position="37"/>
    </location>
</feature>
<evidence type="ECO:0000256" key="3">
    <source>
        <dbReference type="SAM" id="MobiDB-lite"/>
    </source>
</evidence>
<reference evidence="5 6" key="2">
    <citation type="journal article" date="2021" name="Curr. Genet.">
        <title>Genetic response to nitrogen starvation in the aggressive Eucalyptus foliar pathogen Teratosphaeria destructans.</title>
        <authorList>
            <person name="Havenga M."/>
            <person name="Wingfield B.D."/>
            <person name="Wingfield M.J."/>
            <person name="Dreyer L.L."/>
            <person name="Roets F."/>
            <person name="Aylward J."/>
        </authorList>
    </citation>
    <scope>NUCLEOTIDE SEQUENCE [LARGE SCALE GENOMIC DNA]</scope>
    <source>
        <strain evidence="5">CMW44962</strain>
    </source>
</reference>
<dbReference type="GO" id="GO:0061631">
    <property type="term" value="F:ubiquitin conjugating enzyme activity"/>
    <property type="evidence" value="ECO:0007669"/>
    <property type="project" value="TreeGrafter"/>
</dbReference>
<dbReference type="InterPro" id="IPR016135">
    <property type="entry name" value="UBQ-conjugating_enzyme/RWD"/>
</dbReference>
<reference evidence="5 6" key="1">
    <citation type="journal article" date="2018" name="IMA Fungus">
        <title>IMA Genome-F 10: Nine draft genome sequences of Claviceps purpurea s.lat., including C. arundinis, C. humidiphila, and C. cf. spartinae, pseudomolecules for the pitch canker pathogen Fusarium circinatum, draft genome of Davidsoniella eucalypti, Grosmannia galeiformis, Quambalaria eucalypti, and Teratosphaeria destructans.</title>
        <authorList>
            <person name="Wingfield B.D."/>
            <person name="Liu M."/>
            <person name="Nguyen H.D."/>
            <person name="Lane F.A."/>
            <person name="Morgan S.W."/>
            <person name="De Vos L."/>
            <person name="Wilken P.M."/>
            <person name="Duong T.A."/>
            <person name="Aylward J."/>
            <person name="Coetzee M.P."/>
            <person name="Dadej K."/>
            <person name="De Beer Z.W."/>
            <person name="Findlay W."/>
            <person name="Havenga M."/>
            <person name="Kolarik M."/>
            <person name="Menzies J.G."/>
            <person name="Naidoo K."/>
            <person name="Pochopski O."/>
            <person name="Shoukouhi P."/>
            <person name="Santana Q.C."/>
            <person name="Seifert K.A."/>
            <person name="Soal N."/>
            <person name="Steenkamp E.T."/>
            <person name="Tatham C.T."/>
            <person name="van der Nest M.A."/>
            <person name="Wingfield M.J."/>
        </authorList>
    </citation>
    <scope>NUCLEOTIDE SEQUENCE [LARGE SCALE GENOMIC DNA]</scope>
    <source>
        <strain evidence="5">CMW44962</strain>
    </source>
</reference>
<dbReference type="InterPro" id="IPR000608">
    <property type="entry name" value="UBC"/>
</dbReference>
<evidence type="ECO:0000256" key="1">
    <source>
        <dbReference type="ARBA" id="ARBA00022679"/>
    </source>
</evidence>
<organism evidence="5 6">
    <name type="scientific">Teratosphaeria destructans</name>
    <dbReference type="NCBI Taxonomy" id="418781"/>
    <lineage>
        <taxon>Eukaryota</taxon>
        <taxon>Fungi</taxon>
        <taxon>Dikarya</taxon>
        <taxon>Ascomycota</taxon>
        <taxon>Pezizomycotina</taxon>
        <taxon>Dothideomycetes</taxon>
        <taxon>Dothideomycetidae</taxon>
        <taxon>Mycosphaerellales</taxon>
        <taxon>Teratosphaeriaceae</taxon>
        <taxon>Teratosphaeria</taxon>
    </lineage>
</organism>
<feature type="region of interest" description="Disordered" evidence="3">
    <location>
        <begin position="652"/>
        <end position="765"/>
    </location>
</feature>
<keyword evidence="5" id="KW-0436">Ligase</keyword>
<dbReference type="SUPFAM" id="SSF54495">
    <property type="entry name" value="UBC-like"/>
    <property type="match status" value="1"/>
</dbReference>
<name>A0A9W7SJR4_9PEZI</name>
<dbReference type="Gene3D" id="3.10.110.10">
    <property type="entry name" value="Ubiquitin Conjugating Enzyme"/>
    <property type="match status" value="1"/>
</dbReference>
<keyword evidence="1" id="KW-0808">Transferase</keyword>
<evidence type="ECO:0000256" key="2">
    <source>
        <dbReference type="ARBA" id="ARBA00022786"/>
    </source>
</evidence>
<dbReference type="InterPro" id="IPR057735">
    <property type="entry name" value="UBE2O-like_tSH3-B"/>
</dbReference>
<feature type="domain" description="UBC core" evidence="4">
    <location>
        <begin position="747"/>
        <end position="917"/>
    </location>
</feature>
<dbReference type="PROSITE" id="PS50127">
    <property type="entry name" value="UBC_2"/>
    <property type="match status" value="1"/>
</dbReference>
<evidence type="ECO:0000313" key="6">
    <source>
        <dbReference type="Proteomes" id="UP001138500"/>
    </source>
</evidence>